<dbReference type="Gene3D" id="1.10.1760.20">
    <property type="match status" value="1"/>
</dbReference>
<keyword evidence="1" id="KW-1133">Transmembrane helix</keyword>
<dbReference type="InterPro" id="IPR030949">
    <property type="entry name" value="ECF_S_folate_fam"/>
</dbReference>
<protein>
    <submittedName>
        <fullName evidence="2">Folate family ECF transporter S component</fullName>
    </submittedName>
</protein>
<feature type="transmembrane region" description="Helical" evidence="1">
    <location>
        <begin position="87"/>
        <end position="108"/>
    </location>
</feature>
<name>A0A926DYG8_9FIRM</name>
<gene>
    <name evidence="2" type="ORF">H8711_05645</name>
</gene>
<proteinExistence type="predicted"/>
<dbReference type="RefSeq" id="WP_249282495.1">
    <property type="nucleotide sequence ID" value="NZ_JACRST010000005.1"/>
</dbReference>
<feature type="transmembrane region" description="Helical" evidence="1">
    <location>
        <begin position="120"/>
        <end position="140"/>
    </location>
</feature>
<sequence length="197" mass="21737">MLFSNPFSLAYWRAACGELKSLRMLALAALFVGIRVVISTFFIPVGENLRIYFSFFETALCGLVCGPVIGVMAGFVGDLVGFFVHPFGGFFFGYTVTAMVSGLIYGLAFYRTRITALKVFLCKLSINLLVNVGLGALWSAMLYGKGYYYYLAKSLVKNLLLLPAETVLLVLFFQLMLPVLARAHLGAPQPTKRIPLF</sequence>
<dbReference type="NCBIfam" id="TIGR04518">
    <property type="entry name" value="ECF_S_folT_fam"/>
    <property type="match status" value="1"/>
</dbReference>
<dbReference type="GO" id="GO:0022857">
    <property type="term" value="F:transmembrane transporter activity"/>
    <property type="evidence" value="ECO:0007669"/>
    <property type="project" value="InterPro"/>
</dbReference>
<evidence type="ECO:0000313" key="3">
    <source>
        <dbReference type="Proteomes" id="UP000653127"/>
    </source>
</evidence>
<dbReference type="InterPro" id="IPR024529">
    <property type="entry name" value="ECF_trnsprt_substrate-spec"/>
</dbReference>
<feature type="transmembrane region" description="Helical" evidence="1">
    <location>
        <begin position="55"/>
        <end position="75"/>
    </location>
</feature>
<dbReference type="EMBL" id="JACRST010000005">
    <property type="protein sequence ID" value="MBC8546416.1"/>
    <property type="molecule type" value="Genomic_DNA"/>
</dbReference>
<keyword evidence="1" id="KW-0812">Transmembrane</keyword>
<feature type="transmembrane region" description="Helical" evidence="1">
    <location>
        <begin position="160"/>
        <end position="183"/>
    </location>
</feature>
<evidence type="ECO:0000256" key="1">
    <source>
        <dbReference type="SAM" id="Phobius"/>
    </source>
</evidence>
<keyword evidence="1" id="KW-0472">Membrane</keyword>
<dbReference type="AlphaFoldDB" id="A0A926DYG8"/>
<dbReference type="Pfam" id="PF12822">
    <property type="entry name" value="ECF_trnsprt"/>
    <property type="match status" value="1"/>
</dbReference>
<feature type="transmembrane region" description="Helical" evidence="1">
    <location>
        <begin position="22"/>
        <end position="43"/>
    </location>
</feature>
<dbReference type="Proteomes" id="UP000653127">
    <property type="component" value="Unassembled WGS sequence"/>
</dbReference>
<keyword evidence="3" id="KW-1185">Reference proteome</keyword>
<organism evidence="2 3">
    <name type="scientific">Ligaoa zhengdingensis</name>
    <dbReference type="NCBI Taxonomy" id="2763658"/>
    <lineage>
        <taxon>Bacteria</taxon>
        <taxon>Bacillati</taxon>
        <taxon>Bacillota</taxon>
        <taxon>Clostridia</taxon>
        <taxon>Eubacteriales</taxon>
        <taxon>Oscillospiraceae</taxon>
        <taxon>Ligaoa</taxon>
    </lineage>
</organism>
<comment type="caution">
    <text evidence="2">The sequence shown here is derived from an EMBL/GenBank/DDBJ whole genome shotgun (WGS) entry which is preliminary data.</text>
</comment>
<evidence type="ECO:0000313" key="2">
    <source>
        <dbReference type="EMBL" id="MBC8546416.1"/>
    </source>
</evidence>
<reference evidence="2" key="1">
    <citation type="submission" date="2020-08" db="EMBL/GenBank/DDBJ databases">
        <title>Genome public.</title>
        <authorList>
            <person name="Liu C."/>
            <person name="Sun Q."/>
        </authorList>
    </citation>
    <scope>NUCLEOTIDE SEQUENCE</scope>
    <source>
        <strain evidence="2">NSJ-31</strain>
    </source>
</reference>
<accession>A0A926DYG8</accession>